<name>A0A4V4JS27_AURPU</name>
<accession>A0A4V4JS27</accession>
<proteinExistence type="predicted"/>
<protein>
    <submittedName>
        <fullName evidence="1">Uncharacterized protein</fullName>
    </submittedName>
</protein>
<comment type="caution">
    <text evidence="1">The sequence shown here is derived from an EMBL/GenBank/DDBJ whole genome shotgun (WGS) entry which is preliminary data.</text>
</comment>
<dbReference type="EMBL" id="QZAO01000630">
    <property type="protein sequence ID" value="THW61627.1"/>
    <property type="molecule type" value="Genomic_DNA"/>
</dbReference>
<dbReference type="AlphaFoldDB" id="A0A4V4JS27"/>
<reference evidence="1 2" key="1">
    <citation type="submission" date="2018-10" db="EMBL/GenBank/DDBJ databases">
        <title>Fifty Aureobasidium pullulans genomes reveal a recombining polyextremotolerant generalist.</title>
        <authorList>
            <person name="Gostincar C."/>
            <person name="Turk M."/>
            <person name="Zajc J."/>
            <person name="Gunde-Cimerman N."/>
        </authorList>
    </citation>
    <scope>NUCLEOTIDE SEQUENCE [LARGE SCALE GENOMIC DNA]</scope>
    <source>
        <strain evidence="1 2">EXF-10659</strain>
    </source>
</reference>
<organism evidence="1 2">
    <name type="scientific">Aureobasidium pullulans</name>
    <name type="common">Black yeast</name>
    <name type="synonym">Pullularia pullulans</name>
    <dbReference type="NCBI Taxonomy" id="5580"/>
    <lineage>
        <taxon>Eukaryota</taxon>
        <taxon>Fungi</taxon>
        <taxon>Dikarya</taxon>
        <taxon>Ascomycota</taxon>
        <taxon>Pezizomycotina</taxon>
        <taxon>Dothideomycetes</taxon>
        <taxon>Dothideomycetidae</taxon>
        <taxon>Dothideales</taxon>
        <taxon>Saccotheciaceae</taxon>
        <taxon>Aureobasidium</taxon>
    </lineage>
</organism>
<dbReference type="Proteomes" id="UP000308802">
    <property type="component" value="Unassembled WGS sequence"/>
</dbReference>
<evidence type="ECO:0000313" key="2">
    <source>
        <dbReference type="Proteomes" id="UP000308802"/>
    </source>
</evidence>
<gene>
    <name evidence="1" type="ORF">D6D19_09930</name>
</gene>
<sequence>MRFSTIPTQAELYTEQVAMLRLKADARHAEMLVIHGTPENLKNKIIGMRTPILSLESPTDTTQSSTATSVLTSTSQTPISTILPAPSTNSLAGESLQEALIDLYQIVQDGEQAYRLLIEEERERRSHPEQFAPKGAFKVHPELDTVKVT</sequence>
<evidence type="ECO:0000313" key="1">
    <source>
        <dbReference type="EMBL" id="THW61627.1"/>
    </source>
</evidence>